<dbReference type="EMBL" id="BMYM01000005">
    <property type="protein sequence ID" value="GHD39249.1"/>
    <property type="molecule type" value="Genomic_DNA"/>
</dbReference>
<keyword evidence="11 16" id="KW-0067">ATP-binding</keyword>
<evidence type="ECO:0000256" key="6">
    <source>
        <dbReference type="ARBA" id="ARBA00012102"/>
    </source>
</evidence>
<evidence type="ECO:0000256" key="13">
    <source>
        <dbReference type="ARBA" id="ARBA00022993"/>
    </source>
</evidence>
<protein>
    <recommendedName>
        <fullName evidence="15 16">Type III pantothenate kinase</fullName>
        <ecNumber evidence="6 16">2.7.1.33</ecNumber>
    </recommendedName>
    <alternativeName>
        <fullName evidence="16">PanK-III</fullName>
    </alternativeName>
    <alternativeName>
        <fullName evidence="16">Pantothenic acid kinase</fullName>
    </alternativeName>
</protein>
<comment type="subcellular location">
    <subcellularLocation>
        <location evidence="3 16">Cytoplasm</location>
    </subcellularLocation>
</comment>
<comment type="catalytic activity">
    <reaction evidence="1 16">
        <text>(R)-pantothenate + ATP = (R)-4'-phosphopantothenate + ADP + H(+)</text>
        <dbReference type="Rhea" id="RHEA:16373"/>
        <dbReference type="ChEBI" id="CHEBI:10986"/>
        <dbReference type="ChEBI" id="CHEBI:15378"/>
        <dbReference type="ChEBI" id="CHEBI:29032"/>
        <dbReference type="ChEBI" id="CHEBI:30616"/>
        <dbReference type="ChEBI" id="CHEBI:456216"/>
        <dbReference type="EC" id="2.7.1.33"/>
    </reaction>
</comment>
<evidence type="ECO:0000256" key="12">
    <source>
        <dbReference type="ARBA" id="ARBA00022958"/>
    </source>
</evidence>
<dbReference type="NCBIfam" id="TIGR00671">
    <property type="entry name" value="baf"/>
    <property type="match status" value="1"/>
</dbReference>
<feature type="binding site" evidence="16">
    <location>
        <position position="178"/>
    </location>
    <ligand>
        <name>substrate</name>
    </ligand>
</feature>
<keyword evidence="9 16" id="KW-0547">Nucleotide-binding</keyword>
<feature type="binding site" evidence="16">
    <location>
        <position position="123"/>
    </location>
    <ligand>
        <name>K(+)</name>
        <dbReference type="ChEBI" id="CHEBI:29103"/>
    </ligand>
</feature>
<comment type="similarity">
    <text evidence="14 16">Belongs to the type III pantothenate kinase family.</text>
</comment>
<dbReference type="Pfam" id="PF03309">
    <property type="entry name" value="Pan_kinase"/>
    <property type="match status" value="1"/>
</dbReference>
<keyword evidence="16" id="KW-0479">Metal-binding</keyword>
<keyword evidence="10 16" id="KW-0418">Kinase</keyword>
<feature type="binding site" evidence="16">
    <location>
        <begin position="9"/>
        <end position="16"/>
    </location>
    <ligand>
        <name>ATP</name>
        <dbReference type="ChEBI" id="CHEBI:30616"/>
    </ligand>
</feature>
<dbReference type="HAMAP" id="MF_01274">
    <property type="entry name" value="Pantothen_kinase_3"/>
    <property type="match status" value="1"/>
</dbReference>
<keyword evidence="18" id="KW-1185">Reference proteome</keyword>
<evidence type="ECO:0000256" key="15">
    <source>
        <dbReference type="ARBA" id="ARBA00040883"/>
    </source>
</evidence>
<reference evidence="17" key="1">
    <citation type="journal article" date="2014" name="Int. J. Syst. Evol. Microbiol.">
        <title>Complete genome sequence of Corynebacterium casei LMG S-19264T (=DSM 44701T), isolated from a smear-ripened cheese.</title>
        <authorList>
            <consortium name="US DOE Joint Genome Institute (JGI-PGF)"/>
            <person name="Walter F."/>
            <person name="Albersmeier A."/>
            <person name="Kalinowski J."/>
            <person name="Ruckert C."/>
        </authorList>
    </citation>
    <scope>NUCLEOTIDE SEQUENCE</scope>
    <source>
        <strain evidence="17">KCTC 23430</strain>
    </source>
</reference>
<name>A0A919CNM9_9GAMM</name>
<keyword evidence="7 16" id="KW-0963">Cytoplasm</keyword>
<feature type="binding site" evidence="16">
    <location>
        <begin position="101"/>
        <end position="104"/>
    </location>
    <ligand>
        <name>substrate</name>
    </ligand>
</feature>
<dbReference type="EC" id="2.7.1.33" evidence="6 16"/>
<dbReference type="RefSeq" id="WP_189478708.1">
    <property type="nucleotide sequence ID" value="NZ_BMYM01000005.1"/>
</dbReference>
<dbReference type="PANTHER" id="PTHR34265:SF1">
    <property type="entry name" value="TYPE III PANTOTHENATE KINASE"/>
    <property type="match status" value="1"/>
</dbReference>
<feature type="binding site" evidence="16">
    <location>
        <position position="94"/>
    </location>
    <ligand>
        <name>substrate</name>
    </ligand>
</feature>
<evidence type="ECO:0000256" key="3">
    <source>
        <dbReference type="ARBA" id="ARBA00004496"/>
    </source>
</evidence>
<keyword evidence="12 16" id="KW-0630">Potassium</keyword>
<evidence type="ECO:0000256" key="10">
    <source>
        <dbReference type="ARBA" id="ARBA00022777"/>
    </source>
</evidence>
<accession>A0A919CNM9</accession>
<keyword evidence="13 16" id="KW-0173">Coenzyme A biosynthesis</keyword>
<comment type="cofactor">
    <cofactor evidence="16">
        <name>NH4(+)</name>
        <dbReference type="ChEBI" id="CHEBI:28938"/>
    </cofactor>
    <cofactor evidence="16">
        <name>K(+)</name>
        <dbReference type="ChEBI" id="CHEBI:29103"/>
    </cofactor>
    <text evidence="16">A monovalent cation. Ammonium or potassium.</text>
</comment>
<dbReference type="GO" id="GO:0005737">
    <property type="term" value="C:cytoplasm"/>
    <property type="evidence" value="ECO:0007669"/>
    <property type="project" value="UniProtKB-SubCell"/>
</dbReference>
<proteinExistence type="inferred from homology"/>
<evidence type="ECO:0000256" key="1">
    <source>
        <dbReference type="ARBA" id="ARBA00001206"/>
    </source>
</evidence>
<organism evidence="17 18">
    <name type="scientific">Parahalioglobus pacificus</name>
    <dbReference type="NCBI Taxonomy" id="930806"/>
    <lineage>
        <taxon>Bacteria</taxon>
        <taxon>Pseudomonadati</taxon>
        <taxon>Pseudomonadota</taxon>
        <taxon>Gammaproteobacteria</taxon>
        <taxon>Cellvibrionales</taxon>
        <taxon>Halieaceae</taxon>
        <taxon>Parahalioglobus</taxon>
    </lineage>
</organism>
<dbReference type="GO" id="GO:0015937">
    <property type="term" value="P:coenzyme A biosynthetic process"/>
    <property type="evidence" value="ECO:0007669"/>
    <property type="project" value="UniProtKB-UniRule"/>
</dbReference>
<comment type="cofactor">
    <cofactor evidence="2">
        <name>K(+)</name>
        <dbReference type="ChEBI" id="CHEBI:29103"/>
    </cofactor>
</comment>
<evidence type="ECO:0000256" key="2">
    <source>
        <dbReference type="ARBA" id="ARBA00001958"/>
    </source>
</evidence>
<sequence>MPSYVLQLDLGNTQGKWRLLGDTSVVARGVFSLDALPDFAGELSGLPAIEQCWVSSVAGTRANERLGECLRGALAITPHFAVAAAQFGDLVNSYSEPARMGVDRWLAMIAARERTQQRCCVVDAGSALTIDWIAENGEHEGGFIIPGAALMERALLLDTDRVRFQEAAEYRLSPGVETSEAVRHGIALALAGAVQLSLDRQGFDVASCELFYTGGAGLLLADLVGRGGDVCGDLVFEGLSRISH</sequence>
<comment type="subunit">
    <text evidence="5 16">Homodimer.</text>
</comment>
<dbReference type="CDD" id="cd24015">
    <property type="entry name" value="ASKHA_NBD_PanK-III"/>
    <property type="match status" value="1"/>
</dbReference>
<evidence type="ECO:0000313" key="17">
    <source>
        <dbReference type="EMBL" id="GHD39249.1"/>
    </source>
</evidence>
<evidence type="ECO:0000256" key="9">
    <source>
        <dbReference type="ARBA" id="ARBA00022741"/>
    </source>
</evidence>
<feature type="active site" description="Proton acceptor" evidence="16">
    <location>
        <position position="103"/>
    </location>
</feature>
<evidence type="ECO:0000256" key="8">
    <source>
        <dbReference type="ARBA" id="ARBA00022679"/>
    </source>
</evidence>
<dbReference type="InterPro" id="IPR043129">
    <property type="entry name" value="ATPase_NBD"/>
</dbReference>
<dbReference type="GO" id="GO:0004594">
    <property type="term" value="F:pantothenate kinase activity"/>
    <property type="evidence" value="ECO:0007669"/>
    <property type="project" value="UniProtKB-UniRule"/>
</dbReference>
<dbReference type="Proteomes" id="UP000644693">
    <property type="component" value="Unassembled WGS sequence"/>
</dbReference>
<dbReference type="AlphaFoldDB" id="A0A919CNM9"/>
<evidence type="ECO:0000256" key="11">
    <source>
        <dbReference type="ARBA" id="ARBA00022840"/>
    </source>
</evidence>
<dbReference type="PANTHER" id="PTHR34265">
    <property type="entry name" value="TYPE III PANTOTHENATE KINASE"/>
    <property type="match status" value="1"/>
</dbReference>
<evidence type="ECO:0000256" key="16">
    <source>
        <dbReference type="HAMAP-Rule" id="MF_01274"/>
    </source>
</evidence>
<evidence type="ECO:0000256" key="4">
    <source>
        <dbReference type="ARBA" id="ARBA00005225"/>
    </source>
</evidence>
<dbReference type="GO" id="GO:0046872">
    <property type="term" value="F:metal ion binding"/>
    <property type="evidence" value="ECO:0007669"/>
    <property type="project" value="UniProtKB-KW"/>
</dbReference>
<keyword evidence="8 16" id="KW-0808">Transferase</keyword>
<evidence type="ECO:0000256" key="14">
    <source>
        <dbReference type="ARBA" id="ARBA00038036"/>
    </source>
</evidence>
<comment type="pathway">
    <text evidence="4 16">Cofactor biosynthesis; coenzyme A biosynthesis; CoA from (R)-pantothenate: step 1/5.</text>
</comment>
<dbReference type="Gene3D" id="3.30.420.40">
    <property type="match status" value="2"/>
</dbReference>
<dbReference type="GO" id="GO:0005524">
    <property type="term" value="F:ATP binding"/>
    <property type="evidence" value="ECO:0007669"/>
    <property type="project" value="UniProtKB-UniRule"/>
</dbReference>
<dbReference type="SUPFAM" id="SSF53067">
    <property type="entry name" value="Actin-like ATPase domain"/>
    <property type="match status" value="2"/>
</dbReference>
<evidence type="ECO:0000313" key="18">
    <source>
        <dbReference type="Proteomes" id="UP000644693"/>
    </source>
</evidence>
<feature type="binding site" evidence="16">
    <location>
        <position position="126"/>
    </location>
    <ligand>
        <name>ATP</name>
        <dbReference type="ChEBI" id="CHEBI:30616"/>
    </ligand>
</feature>
<comment type="caution">
    <text evidence="17">The sequence shown here is derived from an EMBL/GenBank/DDBJ whole genome shotgun (WGS) entry which is preliminary data.</text>
</comment>
<evidence type="ECO:0000256" key="5">
    <source>
        <dbReference type="ARBA" id="ARBA00011738"/>
    </source>
</evidence>
<reference evidence="17" key="2">
    <citation type="submission" date="2020-09" db="EMBL/GenBank/DDBJ databases">
        <authorList>
            <person name="Sun Q."/>
            <person name="Kim S."/>
        </authorList>
    </citation>
    <scope>NUCLEOTIDE SEQUENCE</scope>
    <source>
        <strain evidence="17">KCTC 23430</strain>
    </source>
</reference>
<gene>
    <name evidence="16 17" type="primary">coaX</name>
    <name evidence="17" type="ORF">GCM10007053_30500</name>
</gene>
<comment type="function">
    <text evidence="16">Catalyzes the phosphorylation of pantothenate (Pan), the first step in CoA biosynthesis.</text>
</comment>
<evidence type="ECO:0000256" key="7">
    <source>
        <dbReference type="ARBA" id="ARBA00022490"/>
    </source>
</evidence>
<dbReference type="InterPro" id="IPR004619">
    <property type="entry name" value="Type_III_PanK"/>
</dbReference>